<dbReference type="GO" id="GO:0009966">
    <property type="term" value="P:regulation of signal transduction"/>
    <property type="evidence" value="ECO:0007669"/>
    <property type="project" value="InterPro"/>
</dbReference>
<evidence type="ECO:0000256" key="2">
    <source>
        <dbReference type="ARBA" id="ARBA00010260"/>
    </source>
</evidence>
<dbReference type="PhylomeDB" id="B3SCH4"/>
<dbReference type="RefSeq" id="XP_002117929.1">
    <property type="nucleotide sequence ID" value="XM_002117893.1"/>
</dbReference>
<keyword evidence="15" id="KW-1185">Reference proteome</keyword>
<keyword evidence="9" id="KW-0357">Heparan sulfate</keyword>
<keyword evidence="5 13" id="KW-0732">Signal</keyword>
<organism evidence="14 15">
    <name type="scientific">Trichoplax adhaerens</name>
    <name type="common">Trichoplax reptans</name>
    <dbReference type="NCBI Taxonomy" id="10228"/>
    <lineage>
        <taxon>Eukaryota</taxon>
        <taxon>Metazoa</taxon>
        <taxon>Placozoa</taxon>
        <taxon>Uniplacotomia</taxon>
        <taxon>Trichoplacea</taxon>
        <taxon>Trichoplacidae</taxon>
        <taxon>Trichoplax</taxon>
    </lineage>
</organism>
<evidence type="ECO:0000256" key="7">
    <source>
        <dbReference type="ARBA" id="ARBA00023136"/>
    </source>
</evidence>
<dbReference type="InParanoid" id="B3SCH4"/>
<evidence type="ECO:0000313" key="14">
    <source>
        <dbReference type="EMBL" id="EDV19596.1"/>
    </source>
</evidence>
<dbReference type="GO" id="GO:0098552">
    <property type="term" value="C:side of membrane"/>
    <property type="evidence" value="ECO:0007669"/>
    <property type="project" value="UniProtKB-KW"/>
</dbReference>
<feature type="compositionally biased region" description="Polar residues" evidence="12">
    <location>
        <begin position="623"/>
        <end position="640"/>
    </location>
</feature>
<reference evidence="14 15" key="1">
    <citation type="journal article" date="2008" name="Nature">
        <title>The Trichoplax genome and the nature of placozoans.</title>
        <authorList>
            <person name="Srivastava M."/>
            <person name="Begovic E."/>
            <person name="Chapman J."/>
            <person name="Putnam N.H."/>
            <person name="Hellsten U."/>
            <person name="Kawashima T."/>
            <person name="Kuo A."/>
            <person name="Mitros T."/>
            <person name="Salamov A."/>
            <person name="Carpenter M.L."/>
            <person name="Signorovitch A.Y."/>
            <person name="Moreno M.A."/>
            <person name="Kamm K."/>
            <person name="Grimwood J."/>
            <person name="Schmutz J."/>
            <person name="Shapiro H."/>
            <person name="Grigoriev I.V."/>
            <person name="Buss L.W."/>
            <person name="Schierwater B."/>
            <person name="Dellaporta S.L."/>
            <person name="Rokhsar D.S."/>
        </authorList>
    </citation>
    <scope>NUCLEOTIDE SEQUENCE [LARGE SCALE GENOMIC DNA]</scope>
    <source>
        <strain evidence="14 15">Grell-BS-1999</strain>
    </source>
</reference>
<protein>
    <recommendedName>
        <fullName evidence="16">Glypican-1</fullName>
    </recommendedName>
</protein>
<dbReference type="AlphaFoldDB" id="B3SCH4"/>
<evidence type="ECO:0000256" key="12">
    <source>
        <dbReference type="SAM" id="MobiDB-lite"/>
    </source>
</evidence>
<evidence type="ECO:0000256" key="1">
    <source>
        <dbReference type="ARBA" id="ARBA00004609"/>
    </source>
</evidence>
<dbReference type="PANTHER" id="PTHR10822">
    <property type="entry name" value="GLYPICAN"/>
    <property type="match status" value="1"/>
</dbReference>
<evidence type="ECO:0000256" key="3">
    <source>
        <dbReference type="ARBA" id="ARBA00022475"/>
    </source>
</evidence>
<feature type="compositionally biased region" description="Polar residues" evidence="12">
    <location>
        <begin position="544"/>
        <end position="555"/>
    </location>
</feature>
<keyword evidence="4" id="KW-0336">GPI-anchor</keyword>
<evidence type="ECO:0000256" key="6">
    <source>
        <dbReference type="ARBA" id="ARBA00022974"/>
    </source>
</evidence>
<gene>
    <name evidence="14" type="ORF">TRIADDRAFT_61971</name>
</gene>
<feature type="chain" id="PRO_5002798684" description="Glypican-1" evidence="13">
    <location>
        <begin position="29"/>
        <end position="668"/>
    </location>
</feature>
<keyword evidence="10" id="KW-0449">Lipoprotein</keyword>
<accession>B3SCH4</accession>
<evidence type="ECO:0000256" key="9">
    <source>
        <dbReference type="ARBA" id="ARBA00023207"/>
    </source>
</evidence>
<feature type="compositionally biased region" description="Acidic residues" evidence="12">
    <location>
        <begin position="505"/>
        <end position="517"/>
    </location>
</feature>
<dbReference type="GO" id="GO:0016477">
    <property type="term" value="P:cell migration"/>
    <property type="evidence" value="ECO:0000318"/>
    <property type="project" value="GO_Central"/>
</dbReference>
<evidence type="ECO:0000256" key="11">
    <source>
        <dbReference type="RuleBase" id="RU003518"/>
    </source>
</evidence>
<evidence type="ECO:0000256" key="5">
    <source>
        <dbReference type="ARBA" id="ARBA00022729"/>
    </source>
</evidence>
<dbReference type="GO" id="GO:0005886">
    <property type="term" value="C:plasma membrane"/>
    <property type="evidence" value="ECO:0007669"/>
    <property type="project" value="UniProtKB-SubCell"/>
</dbReference>
<name>B3SCH4_TRIAD</name>
<keyword evidence="3" id="KW-1003">Cell membrane</keyword>
<dbReference type="GeneID" id="6759142"/>
<feature type="region of interest" description="Disordered" evidence="12">
    <location>
        <begin position="492"/>
        <end position="555"/>
    </location>
</feature>
<dbReference type="FunCoup" id="B3SCH4">
    <property type="interactions" value="1481"/>
</dbReference>
<dbReference type="GO" id="GO:0009986">
    <property type="term" value="C:cell surface"/>
    <property type="evidence" value="ECO:0000318"/>
    <property type="project" value="GO_Central"/>
</dbReference>
<feature type="compositionally biased region" description="Low complexity" evidence="12">
    <location>
        <begin position="570"/>
        <end position="616"/>
    </location>
</feature>
<dbReference type="Pfam" id="PF01153">
    <property type="entry name" value="Glypican"/>
    <property type="match status" value="1"/>
</dbReference>
<keyword evidence="7" id="KW-0472">Membrane</keyword>
<dbReference type="KEGG" id="tad:TRIADDRAFT_61971"/>
<dbReference type="eggNOG" id="KOG3821">
    <property type="taxonomic scope" value="Eukaryota"/>
</dbReference>
<dbReference type="CTD" id="6759142"/>
<evidence type="ECO:0000256" key="4">
    <source>
        <dbReference type="ARBA" id="ARBA00022622"/>
    </source>
</evidence>
<feature type="compositionally biased region" description="Polar residues" evidence="12">
    <location>
        <begin position="492"/>
        <end position="501"/>
    </location>
</feature>
<dbReference type="OMA" id="ECISKYM"/>
<sequence>MAMNQHRLLCLCLLLSCSMYFMVATVEARDQQCYNVANHFRSKQLPINSHSLNPIPGTSLQHCTCKWTCCTRQSEKLLHDRVLTELASIGPNETNIMNHDLSTFITEFQGHISKNIDDAEKFMNYVYGVAYPDVYPMNKDIFTQFYSSLRHFMNGNLNNLENPLKELYTELVVRGFSYKSIKFDFNPKVRNCVKQLITTNAKMPGYPDKVIEKTKRVMDKTRGVLALLIQLRKQIPALSQMKAGQSCDRAVVNMHVCSICAAFSVPPCNKYCQHVLADCYYDQVYITKIFHDLSINLKLLIEQISSHYNMKEALGELTKDISIFVSAFDASPSSITDPITKNCKSLQNKRERRSADNDFVVDGISKDQVHLRSKKAANNMLASAGIKNNRNDKAYEKFLQNLSNVLESGQFSWEKVIDRACLSHFSAKTTTQCWNGTGVGSFSVSPTFVWNNQISVESTYIADRLIKLMDTTIKGIQNKPVEYPQLEIYKTPASSGFSGSGNPTDNDDTSEDDDDGNDGNVSGNTSGGFSGSSANPEVKGNTGGTEASTTDNTPTIIFKPLTVATRYIETTTPPKTELTTTANKPSTSATTEAKTTQSTTKTTTKTVTTKSITSSDTTRKGTVGNQNLQEDPTTTSSAKAHRSYSTASILLISGLAYALLHTNVLSSL</sequence>
<feature type="region of interest" description="Disordered" evidence="12">
    <location>
        <begin position="570"/>
        <end position="640"/>
    </location>
</feature>
<dbReference type="HOGENOM" id="CLU_411239_0_0_1"/>
<dbReference type="EMBL" id="DS985270">
    <property type="protein sequence ID" value="EDV19596.1"/>
    <property type="molecule type" value="Genomic_DNA"/>
</dbReference>
<dbReference type="GO" id="GO:1905475">
    <property type="term" value="P:regulation of protein localization to membrane"/>
    <property type="evidence" value="ECO:0000318"/>
    <property type="project" value="GO_Central"/>
</dbReference>
<evidence type="ECO:0008006" key="16">
    <source>
        <dbReference type="Google" id="ProtNLM"/>
    </source>
</evidence>
<dbReference type="PANTHER" id="PTHR10822:SF29">
    <property type="entry name" value="DIVISION ABNORMALLY DELAYED PROTEIN"/>
    <property type="match status" value="1"/>
</dbReference>
<evidence type="ECO:0000313" key="15">
    <source>
        <dbReference type="Proteomes" id="UP000009022"/>
    </source>
</evidence>
<keyword evidence="8" id="KW-0325">Glycoprotein</keyword>
<feature type="signal peptide" evidence="13">
    <location>
        <begin position="1"/>
        <end position="28"/>
    </location>
</feature>
<evidence type="ECO:0000256" key="10">
    <source>
        <dbReference type="ARBA" id="ARBA00023288"/>
    </source>
</evidence>
<evidence type="ECO:0000256" key="8">
    <source>
        <dbReference type="ARBA" id="ARBA00023180"/>
    </source>
</evidence>
<proteinExistence type="inferred from homology"/>
<dbReference type="OrthoDB" id="10010764at2759"/>
<evidence type="ECO:0000256" key="13">
    <source>
        <dbReference type="SAM" id="SignalP"/>
    </source>
</evidence>
<dbReference type="STRING" id="10228.B3SCH4"/>
<dbReference type="Proteomes" id="UP000009022">
    <property type="component" value="Unassembled WGS sequence"/>
</dbReference>
<comment type="similarity">
    <text evidence="2 11">Belongs to the glypican family.</text>
</comment>
<dbReference type="InterPro" id="IPR001863">
    <property type="entry name" value="Glypican"/>
</dbReference>
<comment type="subcellular location">
    <subcellularLocation>
        <location evidence="1">Cell membrane</location>
        <topology evidence="1">Lipid-anchor</topology>
        <topology evidence="1">GPI-anchor</topology>
    </subcellularLocation>
</comment>
<keyword evidence="6" id="KW-0654">Proteoglycan</keyword>